<evidence type="ECO:0000256" key="2">
    <source>
        <dbReference type="ARBA" id="ARBA00012438"/>
    </source>
</evidence>
<keyword evidence="7" id="KW-0812">Transmembrane</keyword>
<dbReference type="RefSeq" id="WP_208882050.1">
    <property type="nucleotide sequence ID" value="NZ_CP031320.1"/>
</dbReference>
<dbReference type="SUPFAM" id="SSF55874">
    <property type="entry name" value="ATPase domain of HSP90 chaperone/DNA topoisomerase II/histidine kinase"/>
    <property type="match status" value="1"/>
</dbReference>
<dbReference type="SMART" id="SM00387">
    <property type="entry name" value="HATPase_c"/>
    <property type="match status" value="1"/>
</dbReference>
<feature type="compositionally biased region" description="Low complexity" evidence="6">
    <location>
        <begin position="553"/>
        <end position="571"/>
    </location>
</feature>
<evidence type="ECO:0000256" key="7">
    <source>
        <dbReference type="SAM" id="Phobius"/>
    </source>
</evidence>
<sequence>MTPDISPPNRPPGSSEPLDPGKQAAGTGVGPGTALALLAAVLVTAPACLLAVYLAPQSLRPEVAWGSGAAAVALWAAVATAAYHLLTARRLRQTVADHQAAAVAAEADALQFAEVTVPALVERLRDGASADTALASVSTGDDAARKRVLSTLATEVHRSETMRAAAMSACANAAGRVQALTTSMAADLREMEHKHSDEDVLGDLLHLDHRTAQAGRLADCIAVLTGARSGRRWAKPIVMESILRGAMGRISGYQRIRLHSTSTAAVAGHAAEGVMHALAELMDNAANFSPPTAEVHVYVEEVSAGVVIMVEDGGLVMGEVALRRAEEAVSPVNWELAARSGTRLGLPVVGRLAKKHGLSVSFRPSAHGGTGVLLMIPQELITRAGGREAGTRPRARAGSGTSGTSGTSSASGTDTGALSTRTPSDAPPRTEPAEPEPADTAPATRTVIPATPDAAYASVPPEDDAAPPLDTDTMPVRVTAALRAAANAQNIRDARKAADAEIDAHADEAVEIPVGNRTAGEPPPEHGNAADSTEDHGTVQYGESGLPKRPRGRTLAAARRPTDPAAATASSEARETRGREAREARETRSSRTPEESGSRFGAFRRAVREGAQPADDGSAAAGTPRTSPAPPAHSSSRPEDEAE</sequence>
<evidence type="ECO:0000313" key="9">
    <source>
        <dbReference type="EMBL" id="AXK35706.1"/>
    </source>
</evidence>
<dbReference type="Pfam" id="PF02518">
    <property type="entry name" value="HATPase_c"/>
    <property type="match status" value="1"/>
</dbReference>
<dbReference type="GO" id="GO:0004673">
    <property type="term" value="F:protein histidine kinase activity"/>
    <property type="evidence" value="ECO:0007669"/>
    <property type="project" value="UniProtKB-EC"/>
</dbReference>
<gene>
    <name evidence="9" type="ORF">DVA86_26800</name>
</gene>
<dbReference type="GO" id="GO:0000160">
    <property type="term" value="P:phosphorelay signal transduction system"/>
    <property type="evidence" value="ECO:0007669"/>
    <property type="project" value="TreeGrafter"/>
</dbReference>
<protein>
    <recommendedName>
        <fullName evidence="2">histidine kinase</fullName>
        <ecNumber evidence="2">2.7.13.3</ecNumber>
    </recommendedName>
</protein>
<comment type="catalytic activity">
    <reaction evidence="1">
        <text>ATP + protein L-histidine = ADP + protein N-phospho-L-histidine.</text>
        <dbReference type="EC" id="2.7.13.3"/>
    </reaction>
</comment>
<reference evidence="9 10" key="1">
    <citation type="submission" date="2018-07" db="EMBL/GenBank/DDBJ databases">
        <title>Draft genome of the type strain Streptomyces armeniacus ATCC 15676.</title>
        <authorList>
            <person name="Labana P."/>
            <person name="Gosse J.T."/>
            <person name="Boddy C.N."/>
        </authorList>
    </citation>
    <scope>NUCLEOTIDE SEQUENCE [LARGE SCALE GENOMIC DNA]</scope>
    <source>
        <strain evidence="9 10">ATCC 15676</strain>
    </source>
</reference>
<dbReference type="EMBL" id="CP031320">
    <property type="protein sequence ID" value="AXK35706.1"/>
    <property type="molecule type" value="Genomic_DNA"/>
</dbReference>
<evidence type="ECO:0000256" key="3">
    <source>
        <dbReference type="ARBA" id="ARBA00022553"/>
    </source>
</evidence>
<proteinExistence type="predicted"/>
<keyword evidence="10" id="KW-1185">Reference proteome</keyword>
<keyword evidence="3" id="KW-0597">Phosphoprotein</keyword>
<dbReference type="EC" id="2.7.13.3" evidence="2"/>
<organism evidence="9 10">
    <name type="scientific">Streptomyces armeniacus</name>
    <dbReference type="NCBI Taxonomy" id="83291"/>
    <lineage>
        <taxon>Bacteria</taxon>
        <taxon>Bacillati</taxon>
        <taxon>Actinomycetota</taxon>
        <taxon>Actinomycetes</taxon>
        <taxon>Kitasatosporales</taxon>
        <taxon>Streptomycetaceae</taxon>
        <taxon>Streptomyces</taxon>
    </lineage>
</organism>
<feature type="domain" description="Histidine kinase/HSP90-like ATPase" evidence="8">
    <location>
        <begin position="269"/>
        <end position="380"/>
    </location>
</feature>
<evidence type="ECO:0000256" key="1">
    <source>
        <dbReference type="ARBA" id="ARBA00000085"/>
    </source>
</evidence>
<dbReference type="PANTHER" id="PTHR45436:SF5">
    <property type="entry name" value="SENSOR HISTIDINE KINASE TRCS"/>
    <property type="match status" value="1"/>
</dbReference>
<feature type="region of interest" description="Disordered" evidence="6">
    <location>
        <begin position="384"/>
        <end position="472"/>
    </location>
</feature>
<keyword evidence="7" id="KW-0472">Membrane</keyword>
<dbReference type="PANTHER" id="PTHR45436">
    <property type="entry name" value="SENSOR HISTIDINE KINASE YKOH"/>
    <property type="match status" value="1"/>
</dbReference>
<evidence type="ECO:0000256" key="6">
    <source>
        <dbReference type="SAM" id="MobiDB-lite"/>
    </source>
</evidence>
<feature type="transmembrane region" description="Helical" evidence="7">
    <location>
        <begin position="63"/>
        <end position="86"/>
    </location>
</feature>
<keyword evidence="7" id="KW-1133">Transmembrane helix</keyword>
<evidence type="ECO:0000256" key="5">
    <source>
        <dbReference type="ARBA" id="ARBA00022777"/>
    </source>
</evidence>
<feature type="transmembrane region" description="Helical" evidence="7">
    <location>
        <begin position="34"/>
        <end position="56"/>
    </location>
</feature>
<dbReference type="InterPro" id="IPR003594">
    <property type="entry name" value="HATPase_dom"/>
</dbReference>
<feature type="region of interest" description="Disordered" evidence="6">
    <location>
        <begin position="506"/>
        <end position="643"/>
    </location>
</feature>
<dbReference type="InterPro" id="IPR036890">
    <property type="entry name" value="HATPase_C_sf"/>
</dbReference>
<feature type="compositionally biased region" description="Basic and acidic residues" evidence="6">
    <location>
        <begin position="572"/>
        <end position="597"/>
    </location>
</feature>
<evidence type="ECO:0000313" key="10">
    <source>
        <dbReference type="Proteomes" id="UP000254425"/>
    </source>
</evidence>
<dbReference type="Proteomes" id="UP000254425">
    <property type="component" value="Chromosome"/>
</dbReference>
<keyword evidence="5" id="KW-0418">Kinase</keyword>
<dbReference type="Gene3D" id="3.30.565.10">
    <property type="entry name" value="Histidine kinase-like ATPase, C-terminal domain"/>
    <property type="match status" value="1"/>
</dbReference>
<feature type="compositionally biased region" description="Low complexity" evidence="6">
    <location>
        <begin position="397"/>
        <end position="420"/>
    </location>
</feature>
<keyword evidence="9" id="KW-0067">ATP-binding</keyword>
<feature type="region of interest" description="Disordered" evidence="6">
    <location>
        <begin position="1"/>
        <end position="26"/>
    </location>
</feature>
<keyword evidence="4" id="KW-0808">Transferase</keyword>
<dbReference type="AlphaFoldDB" id="A0A345XVP0"/>
<keyword evidence="9" id="KW-0547">Nucleotide-binding</keyword>
<evidence type="ECO:0000256" key="4">
    <source>
        <dbReference type="ARBA" id="ARBA00022679"/>
    </source>
</evidence>
<dbReference type="GO" id="GO:0005524">
    <property type="term" value="F:ATP binding"/>
    <property type="evidence" value="ECO:0007669"/>
    <property type="project" value="UniProtKB-KW"/>
</dbReference>
<accession>A0A345XVP0</accession>
<dbReference type="GO" id="GO:0005886">
    <property type="term" value="C:plasma membrane"/>
    <property type="evidence" value="ECO:0007669"/>
    <property type="project" value="TreeGrafter"/>
</dbReference>
<dbReference type="KEGG" id="sarm:DVA86_26800"/>
<dbReference type="InterPro" id="IPR050428">
    <property type="entry name" value="TCS_sensor_his_kinase"/>
</dbReference>
<evidence type="ECO:0000259" key="8">
    <source>
        <dbReference type="SMART" id="SM00387"/>
    </source>
</evidence>
<feature type="compositionally biased region" description="Pro residues" evidence="6">
    <location>
        <begin position="1"/>
        <end position="11"/>
    </location>
</feature>
<name>A0A345XVP0_9ACTN</name>